<evidence type="ECO:0000313" key="2">
    <source>
        <dbReference type="EMBL" id="KAK7483774.1"/>
    </source>
</evidence>
<name>A0ABD0K9H3_9CAEN</name>
<sequence length="225" mass="23420">TGGWTLRSPGVREKTRAWWAASFEDDPVGVSGGCPSGHFTSLSSNLLLGLSIVLPDLLLGLSIVLPDLLLGLSIVLPDLLLGLSIVLPDLLLGLSIVLPDLLLGLSIVLPDLLLGLSIVLPDLLLGLSIVLPDLLLGLSIVLPDLLLGLSIVLPDLLLGLSIVLRIVPGGTVPSYARDWVHPRRAVTIAPQSPTVGDVLDQETTPPDPCGGEGAVVRLPFLAAAR</sequence>
<comment type="caution">
    <text evidence="2">The sequence shown here is derived from an EMBL/GenBank/DDBJ whole genome shotgun (WGS) entry which is preliminary data.</text>
</comment>
<dbReference type="EMBL" id="JACVVK020000221">
    <property type="protein sequence ID" value="KAK7483774.1"/>
    <property type="molecule type" value="Genomic_DNA"/>
</dbReference>
<organism evidence="2 3">
    <name type="scientific">Batillaria attramentaria</name>
    <dbReference type="NCBI Taxonomy" id="370345"/>
    <lineage>
        <taxon>Eukaryota</taxon>
        <taxon>Metazoa</taxon>
        <taxon>Spiralia</taxon>
        <taxon>Lophotrochozoa</taxon>
        <taxon>Mollusca</taxon>
        <taxon>Gastropoda</taxon>
        <taxon>Caenogastropoda</taxon>
        <taxon>Sorbeoconcha</taxon>
        <taxon>Cerithioidea</taxon>
        <taxon>Batillariidae</taxon>
        <taxon>Batillaria</taxon>
    </lineage>
</organism>
<feature type="transmembrane region" description="Helical" evidence="1">
    <location>
        <begin position="46"/>
        <end position="65"/>
    </location>
</feature>
<feature type="non-terminal residue" evidence="2">
    <location>
        <position position="1"/>
    </location>
</feature>
<gene>
    <name evidence="2" type="ORF">BaRGS_00024990</name>
</gene>
<dbReference type="AlphaFoldDB" id="A0ABD0K9H3"/>
<keyword evidence="3" id="KW-1185">Reference proteome</keyword>
<reference evidence="2 3" key="1">
    <citation type="journal article" date="2023" name="Sci. Data">
        <title>Genome assembly of the Korean intertidal mud-creeper Batillaria attramentaria.</title>
        <authorList>
            <person name="Patra A.K."/>
            <person name="Ho P.T."/>
            <person name="Jun S."/>
            <person name="Lee S.J."/>
            <person name="Kim Y."/>
            <person name="Won Y.J."/>
        </authorList>
    </citation>
    <scope>NUCLEOTIDE SEQUENCE [LARGE SCALE GENOMIC DNA]</scope>
    <source>
        <strain evidence="2">Wonlab-2016</strain>
    </source>
</reference>
<feature type="transmembrane region" description="Helical" evidence="1">
    <location>
        <begin position="145"/>
        <end position="167"/>
    </location>
</feature>
<evidence type="ECO:0000313" key="3">
    <source>
        <dbReference type="Proteomes" id="UP001519460"/>
    </source>
</evidence>
<evidence type="ECO:0000256" key="1">
    <source>
        <dbReference type="SAM" id="Phobius"/>
    </source>
</evidence>
<keyword evidence="1" id="KW-1133">Transmembrane helix</keyword>
<keyword evidence="1" id="KW-0472">Membrane</keyword>
<keyword evidence="1" id="KW-0812">Transmembrane</keyword>
<feature type="transmembrane region" description="Helical" evidence="1">
    <location>
        <begin position="71"/>
        <end position="94"/>
    </location>
</feature>
<protein>
    <submittedName>
        <fullName evidence="2">Uncharacterized protein</fullName>
    </submittedName>
</protein>
<dbReference type="Proteomes" id="UP001519460">
    <property type="component" value="Unassembled WGS sequence"/>
</dbReference>
<proteinExistence type="predicted"/>
<accession>A0ABD0K9H3</accession>